<feature type="region of interest" description="Disordered" evidence="1">
    <location>
        <begin position="1"/>
        <end position="25"/>
    </location>
</feature>
<sequence>MTTSKSAVSSTTGTQNRNPSSWDPQDDVLLRHLKEVKKLGWKEIAQYFKNRTPNACQFRWRRLKSGNLKTAKAGDATNGGAVEEVAASAVPTPVAATPVVAIPIPRQVNAVLPVGGSPGVLSGGSYSSPHVPLVGSAGNAHVGAGKFIKPRSYSHTVTPSTSFASAHILVTETGKTEEENLGLIPKVIVRSRRGSVAQQTAAPGSSEIGHSNLSLALNTTLNSSKSRKNSFSSRSRRSSFNVGGPERIFGTPSRRSSVIQAPSSVASLTRRESFNSSTSRRGSVIQVRRESVAAHQPDRRESLSQYTDVPKSHVSHVAPAHGSSLQQVPYTQVVQEAEVWLEDEDSLLNQRHEKHLSMDELSILLPHRSEQEIQWRINILDKGSPSSSSTSPLNSPERSMTEDTAIDEDNTEEDPQRNSQTPFHVGKEISPSLSSSSGSNGRDHSPVFSSHEKDRDHSPVVSDGTTRASTVIHQPNVAPRLKYVLSSQDHHHHHHTINNNVAAATQGAPLPSLNSLFKNIL</sequence>
<dbReference type="OMA" id="GWKEIAH"/>
<gene>
    <name evidence="4" type="ORF">LAFE_0B01926G</name>
</gene>
<dbReference type="PROSITE" id="PS50090">
    <property type="entry name" value="MYB_LIKE"/>
    <property type="match status" value="1"/>
</dbReference>
<dbReference type="CDD" id="cd00167">
    <property type="entry name" value="SANT"/>
    <property type="match status" value="1"/>
</dbReference>
<dbReference type="OrthoDB" id="2143914at2759"/>
<dbReference type="AlphaFoldDB" id="A0A1G4M7E1"/>
<dbReference type="SUPFAM" id="SSF46689">
    <property type="entry name" value="Homeodomain-like"/>
    <property type="match status" value="1"/>
</dbReference>
<organism evidence="4 5">
    <name type="scientific">Lachancea fermentati</name>
    <name type="common">Zygosaccharomyces fermentati</name>
    <dbReference type="NCBI Taxonomy" id="4955"/>
    <lineage>
        <taxon>Eukaryota</taxon>
        <taxon>Fungi</taxon>
        <taxon>Dikarya</taxon>
        <taxon>Ascomycota</taxon>
        <taxon>Saccharomycotina</taxon>
        <taxon>Saccharomycetes</taxon>
        <taxon>Saccharomycetales</taxon>
        <taxon>Saccharomycetaceae</taxon>
        <taxon>Lachancea</taxon>
    </lineage>
</organism>
<dbReference type="EMBL" id="LT598489">
    <property type="protein sequence ID" value="SCV99761.1"/>
    <property type="molecule type" value="Genomic_DNA"/>
</dbReference>
<dbReference type="Gene3D" id="1.10.10.60">
    <property type="entry name" value="Homeodomain-like"/>
    <property type="match status" value="1"/>
</dbReference>
<dbReference type="SMART" id="SM00717">
    <property type="entry name" value="SANT"/>
    <property type="match status" value="2"/>
</dbReference>
<feature type="compositionally biased region" description="Low complexity" evidence="1">
    <location>
        <begin position="430"/>
        <end position="439"/>
    </location>
</feature>
<evidence type="ECO:0000256" key="1">
    <source>
        <dbReference type="SAM" id="MobiDB-lite"/>
    </source>
</evidence>
<evidence type="ECO:0000259" key="2">
    <source>
        <dbReference type="PROSITE" id="PS50090"/>
    </source>
</evidence>
<feature type="compositionally biased region" description="Polar residues" evidence="1">
    <location>
        <begin position="253"/>
        <end position="267"/>
    </location>
</feature>
<dbReference type="Pfam" id="PF13921">
    <property type="entry name" value="Myb_DNA-bind_6"/>
    <property type="match status" value="1"/>
</dbReference>
<feature type="domain" description="Myb-like" evidence="2">
    <location>
        <begin position="14"/>
        <end position="64"/>
    </location>
</feature>
<feature type="domain" description="HTH myb-type" evidence="3">
    <location>
        <begin position="14"/>
        <end position="68"/>
    </location>
</feature>
<feature type="compositionally biased region" description="Acidic residues" evidence="1">
    <location>
        <begin position="404"/>
        <end position="413"/>
    </location>
</feature>
<dbReference type="PROSITE" id="PS51294">
    <property type="entry name" value="HTH_MYB"/>
    <property type="match status" value="1"/>
</dbReference>
<accession>A0A1G4M7E1</accession>
<name>A0A1G4M7E1_LACFM</name>
<feature type="compositionally biased region" description="Low complexity" evidence="1">
    <location>
        <begin position="221"/>
        <end position="241"/>
    </location>
</feature>
<dbReference type="Proteomes" id="UP000190831">
    <property type="component" value="Chromosome B"/>
</dbReference>
<evidence type="ECO:0000313" key="4">
    <source>
        <dbReference type="EMBL" id="SCV99761.1"/>
    </source>
</evidence>
<dbReference type="InterPro" id="IPR017930">
    <property type="entry name" value="Myb_dom"/>
</dbReference>
<protein>
    <submittedName>
        <fullName evidence="4">LAFE_0B01926g1_1</fullName>
    </submittedName>
</protein>
<keyword evidence="5" id="KW-1185">Reference proteome</keyword>
<evidence type="ECO:0000313" key="5">
    <source>
        <dbReference type="Proteomes" id="UP000190831"/>
    </source>
</evidence>
<dbReference type="STRING" id="4955.A0A1G4M7E1"/>
<dbReference type="InterPro" id="IPR009057">
    <property type="entry name" value="Homeodomain-like_sf"/>
</dbReference>
<feature type="compositionally biased region" description="Low complexity" evidence="1">
    <location>
        <begin position="384"/>
        <end position="398"/>
    </location>
</feature>
<feature type="compositionally biased region" description="Polar residues" evidence="1">
    <location>
        <begin position="1"/>
        <end position="23"/>
    </location>
</feature>
<dbReference type="InterPro" id="IPR001005">
    <property type="entry name" value="SANT/Myb"/>
</dbReference>
<feature type="compositionally biased region" description="Basic and acidic residues" evidence="1">
    <location>
        <begin position="287"/>
        <end position="302"/>
    </location>
</feature>
<proteinExistence type="predicted"/>
<feature type="compositionally biased region" description="Basic and acidic residues" evidence="1">
    <location>
        <begin position="441"/>
        <end position="458"/>
    </location>
</feature>
<feature type="region of interest" description="Disordered" evidence="1">
    <location>
        <begin position="378"/>
        <end position="469"/>
    </location>
</feature>
<reference evidence="5" key="1">
    <citation type="submission" date="2016-03" db="EMBL/GenBank/DDBJ databases">
        <authorList>
            <person name="Devillers H."/>
        </authorList>
    </citation>
    <scope>NUCLEOTIDE SEQUENCE [LARGE SCALE GENOMIC DNA]</scope>
</reference>
<evidence type="ECO:0000259" key="3">
    <source>
        <dbReference type="PROSITE" id="PS51294"/>
    </source>
</evidence>
<feature type="region of interest" description="Disordered" evidence="1">
    <location>
        <begin position="221"/>
        <end position="323"/>
    </location>
</feature>